<organism evidence="1 2">
    <name type="scientific">Caerostris extrusa</name>
    <name type="common">Bark spider</name>
    <name type="synonym">Caerostris bankana</name>
    <dbReference type="NCBI Taxonomy" id="172846"/>
    <lineage>
        <taxon>Eukaryota</taxon>
        <taxon>Metazoa</taxon>
        <taxon>Ecdysozoa</taxon>
        <taxon>Arthropoda</taxon>
        <taxon>Chelicerata</taxon>
        <taxon>Arachnida</taxon>
        <taxon>Araneae</taxon>
        <taxon>Araneomorphae</taxon>
        <taxon>Entelegynae</taxon>
        <taxon>Araneoidea</taxon>
        <taxon>Araneidae</taxon>
        <taxon>Caerostris</taxon>
    </lineage>
</organism>
<evidence type="ECO:0000313" key="2">
    <source>
        <dbReference type="Proteomes" id="UP001054945"/>
    </source>
</evidence>
<name>A0AAV4TA23_CAEEX</name>
<gene>
    <name evidence="1" type="ORF">CEXT_596881</name>
</gene>
<evidence type="ECO:0000313" key="1">
    <source>
        <dbReference type="EMBL" id="GIY42539.1"/>
    </source>
</evidence>
<dbReference type="Proteomes" id="UP001054945">
    <property type="component" value="Unassembled WGS sequence"/>
</dbReference>
<reference evidence="1 2" key="1">
    <citation type="submission" date="2021-06" db="EMBL/GenBank/DDBJ databases">
        <title>Caerostris extrusa draft genome.</title>
        <authorList>
            <person name="Kono N."/>
            <person name="Arakawa K."/>
        </authorList>
    </citation>
    <scope>NUCLEOTIDE SEQUENCE [LARGE SCALE GENOMIC DNA]</scope>
</reference>
<proteinExistence type="predicted"/>
<protein>
    <submittedName>
        <fullName evidence="1">Uncharacterized protein</fullName>
    </submittedName>
</protein>
<keyword evidence="2" id="KW-1185">Reference proteome</keyword>
<comment type="caution">
    <text evidence="1">The sequence shown here is derived from an EMBL/GenBank/DDBJ whole genome shotgun (WGS) entry which is preliminary data.</text>
</comment>
<dbReference type="EMBL" id="BPLR01010861">
    <property type="protein sequence ID" value="GIY42539.1"/>
    <property type="molecule type" value="Genomic_DNA"/>
</dbReference>
<sequence>MIEGIEESISSPPDPSRLIQDTRRVHATDFQESDITPLGLGLEHFLEKASSKSFALLHPLQPLGIIRIFPRVPSESCSALLLFSS</sequence>
<dbReference type="AlphaFoldDB" id="A0AAV4TA23"/>
<accession>A0AAV4TA23</accession>